<dbReference type="RefSeq" id="WP_183621663.1">
    <property type="nucleotide sequence ID" value="NZ_JACIDX010000001.1"/>
</dbReference>
<dbReference type="InterPro" id="IPR011032">
    <property type="entry name" value="GroES-like_sf"/>
</dbReference>
<evidence type="ECO:0000259" key="3">
    <source>
        <dbReference type="SMART" id="SM00829"/>
    </source>
</evidence>
<gene>
    <name evidence="4" type="ORF">GGR38_000111</name>
</gene>
<keyword evidence="2 4" id="KW-0560">Oxidoreductase</keyword>
<dbReference type="Gene3D" id="3.40.50.720">
    <property type="entry name" value="NAD(P)-binding Rossmann-like Domain"/>
    <property type="match status" value="1"/>
</dbReference>
<dbReference type="PANTHER" id="PTHR48106:SF13">
    <property type="entry name" value="QUINONE OXIDOREDUCTASE-RELATED"/>
    <property type="match status" value="1"/>
</dbReference>
<organism evidence="4 5">
    <name type="scientific">Novosphingobium sediminicola</name>
    <dbReference type="NCBI Taxonomy" id="563162"/>
    <lineage>
        <taxon>Bacteria</taxon>
        <taxon>Pseudomonadati</taxon>
        <taxon>Pseudomonadota</taxon>
        <taxon>Alphaproteobacteria</taxon>
        <taxon>Sphingomonadales</taxon>
        <taxon>Sphingomonadaceae</taxon>
        <taxon>Novosphingobium</taxon>
    </lineage>
</organism>
<dbReference type="Pfam" id="PF08240">
    <property type="entry name" value="ADH_N"/>
    <property type="match status" value="1"/>
</dbReference>
<evidence type="ECO:0000313" key="5">
    <source>
        <dbReference type="Proteomes" id="UP000548867"/>
    </source>
</evidence>
<dbReference type="InterPro" id="IPR047618">
    <property type="entry name" value="QOR-like"/>
</dbReference>
<dbReference type="GO" id="GO:0070402">
    <property type="term" value="F:NADPH binding"/>
    <property type="evidence" value="ECO:0007669"/>
    <property type="project" value="TreeGrafter"/>
</dbReference>
<dbReference type="FunFam" id="3.40.50.720:FF:000053">
    <property type="entry name" value="Quinone oxidoreductase 1"/>
    <property type="match status" value="1"/>
</dbReference>
<dbReference type="GO" id="GO:0005829">
    <property type="term" value="C:cytosol"/>
    <property type="evidence" value="ECO:0007669"/>
    <property type="project" value="TreeGrafter"/>
</dbReference>
<dbReference type="InterPro" id="IPR036291">
    <property type="entry name" value="NAD(P)-bd_dom_sf"/>
</dbReference>
<feature type="domain" description="Enoyl reductase (ER)" evidence="3">
    <location>
        <begin position="12"/>
        <end position="323"/>
    </location>
</feature>
<evidence type="ECO:0000313" key="4">
    <source>
        <dbReference type="EMBL" id="MBB3953199.1"/>
    </source>
</evidence>
<protein>
    <submittedName>
        <fullName evidence="4">NADPH2:quinone reductase</fullName>
        <ecNumber evidence="4">1.6.5.5</ecNumber>
    </submittedName>
</protein>
<dbReference type="EC" id="1.6.5.5" evidence="4"/>
<dbReference type="InterPro" id="IPR013154">
    <property type="entry name" value="ADH-like_N"/>
</dbReference>
<evidence type="ECO:0000256" key="1">
    <source>
        <dbReference type="ARBA" id="ARBA00022857"/>
    </source>
</evidence>
<dbReference type="Proteomes" id="UP000548867">
    <property type="component" value="Unassembled WGS sequence"/>
</dbReference>
<accession>A0A7W6G436</accession>
<dbReference type="SUPFAM" id="SSF50129">
    <property type="entry name" value="GroES-like"/>
    <property type="match status" value="1"/>
</dbReference>
<dbReference type="InterPro" id="IPR013149">
    <property type="entry name" value="ADH-like_C"/>
</dbReference>
<keyword evidence="1" id="KW-0521">NADP</keyword>
<dbReference type="AlphaFoldDB" id="A0A7W6G436"/>
<dbReference type="GO" id="GO:0003960">
    <property type="term" value="F:quinone reductase (NADPH) activity"/>
    <property type="evidence" value="ECO:0007669"/>
    <property type="project" value="UniProtKB-EC"/>
</dbReference>
<dbReference type="SUPFAM" id="SSF51735">
    <property type="entry name" value="NAD(P)-binding Rossmann-fold domains"/>
    <property type="match status" value="1"/>
</dbReference>
<dbReference type="SMART" id="SM00829">
    <property type="entry name" value="PKS_ER"/>
    <property type="match status" value="1"/>
</dbReference>
<dbReference type="GO" id="GO:0008270">
    <property type="term" value="F:zinc ion binding"/>
    <property type="evidence" value="ECO:0007669"/>
    <property type="project" value="InterPro"/>
</dbReference>
<evidence type="ECO:0000256" key="2">
    <source>
        <dbReference type="ARBA" id="ARBA00023002"/>
    </source>
</evidence>
<dbReference type="PANTHER" id="PTHR48106">
    <property type="entry name" value="QUINONE OXIDOREDUCTASE PIG3-RELATED"/>
    <property type="match status" value="1"/>
</dbReference>
<proteinExistence type="predicted"/>
<name>A0A7W6G436_9SPHN</name>
<dbReference type="Gene3D" id="3.90.180.10">
    <property type="entry name" value="Medium-chain alcohol dehydrogenases, catalytic domain"/>
    <property type="match status" value="1"/>
</dbReference>
<comment type="caution">
    <text evidence="4">The sequence shown here is derived from an EMBL/GenBank/DDBJ whole genome shotgun (WGS) entry which is preliminary data.</text>
</comment>
<keyword evidence="5" id="KW-1185">Reference proteome</keyword>
<sequence>MKALQAYFAQTGGPEVIRWHEVDLHEPGPGEIRVVHEAVGLNFIDTYYRSGLYPCPLPSGLGSEAAGVVEAVGPDVAAFKPGDRVATFGPALGAYATARITPASGWFRIPDGISAQTAAAAMLKGCTAEFLVERAVALKAGDWALVHAAAGGVGQILVQWLKALGVHVAAVVGSEGKAAMAKEAGAEVVLLSSAPDVAAQVREITGGTGVAASFDGVGAASWPVSLASVRPRGTILSFGNASGPVTGVALGALASAGSLYVTRPRLWDYYATPAESAAGVARLFEMMESGAVKVPVGQSFALTDAAEAHRALEGRRTVGASVLVP</sequence>
<dbReference type="Pfam" id="PF00107">
    <property type="entry name" value="ADH_zinc_N"/>
    <property type="match status" value="1"/>
</dbReference>
<dbReference type="GO" id="GO:0035925">
    <property type="term" value="F:mRNA 3'-UTR AU-rich region binding"/>
    <property type="evidence" value="ECO:0007669"/>
    <property type="project" value="TreeGrafter"/>
</dbReference>
<dbReference type="InterPro" id="IPR002364">
    <property type="entry name" value="Quin_OxRdtase/zeta-crystal_CS"/>
</dbReference>
<reference evidence="4 5" key="1">
    <citation type="submission" date="2020-08" db="EMBL/GenBank/DDBJ databases">
        <title>Genomic Encyclopedia of Type Strains, Phase IV (KMG-IV): sequencing the most valuable type-strain genomes for metagenomic binning, comparative biology and taxonomic classification.</title>
        <authorList>
            <person name="Goeker M."/>
        </authorList>
    </citation>
    <scope>NUCLEOTIDE SEQUENCE [LARGE SCALE GENOMIC DNA]</scope>
    <source>
        <strain evidence="4 5">DSM 27057</strain>
    </source>
</reference>
<dbReference type="CDD" id="cd05286">
    <property type="entry name" value="QOR2"/>
    <property type="match status" value="1"/>
</dbReference>
<dbReference type="InterPro" id="IPR020843">
    <property type="entry name" value="ER"/>
</dbReference>
<dbReference type="PROSITE" id="PS01162">
    <property type="entry name" value="QOR_ZETA_CRYSTAL"/>
    <property type="match status" value="1"/>
</dbReference>
<dbReference type="EMBL" id="JACIDX010000001">
    <property type="protein sequence ID" value="MBB3953199.1"/>
    <property type="molecule type" value="Genomic_DNA"/>
</dbReference>